<evidence type="ECO:0000313" key="3">
    <source>
        <dbReference type="Proteomes" id="UP001438707"/>
    </source>
</evidence>
<accession>A0AAW1RD85</accession>
<reference evidence="2 3" key="1">
    <citation type="journal article" date="2024" name="Nat. Commun.">
        <title>Phylogenomics reveals the evolutionary origins of lichenization in chlorophyte algae.</title>
        <authorList>
            <person name="Puginier C."/>
            <person name="Libourel C."/>
            <person name="Otte J."/>
            <person name="Skaloud P."/>
            <person name="Haon M."/>
            <person name="Grisel S."/>
            <person name="Petersen M."/>
            <person name="Berrin J.G."/>
            <person name="Delaux P.M."/>
            <person name="Dal Grande F."/>
            <person name="Keller J."/>
        </authorList>
    </citation>
    <scope>NUCLEOTIDE SEQUENCE [LARGE SCALE GENOMIC DNA]</scope>
    <source>
        <strain evidence="2 3">SAG 2145</strain>
    </source>
</reference>
<dbReference type="Pfam" id="PF05804">
    <property type="entry name" value="KAP"/>
    <property type="match status" value="1"/>
</dbReference>
<dbReference type="GO" id="GO:0035869">
    <property type="term" value="C:ciliary transition zone"/>
    <property type="evidence" value="ECO:0007669"/>
    <property type="project" value="TreeGrafter"/>
</dbReference>
<dbReference type="AlphaFoldDB" id="A0AAW1RD85"/>
<keyword evidence="3" id="KW-1185">Reference proteome</keyword>
<dbReference type="GO" id="GO:0044782">
    <property type="term" value="P:cilium organization"/>
    <property type="evidence" value="ECO:0007669"/>
    <property type="project" value="TreeGrafter"/>
</dbReference>
<dbReference type="PANTHER" id="PTHR15605">
    <property type="entry name" value="KINESIN-ASSOCIATED PROTEINS"/>
    <property type="match status" value="1"/>
</dbReference>
<dbReference type="SMART" id="SM01297">
    <property type="entry name" value="KAP"/>
    <property type="match status" value="1"/>
</dbReference>
<gene>
    <name evidence="2" type="ORF">WJX74_007221</name>
</gene>
<dbReference type="GO" id="GO:0007018">
    <property type="term" value="P:microtubule-based movement"/>
    <property type="evidence" value="ECO:0007669"/>
    <property type="project" value="TreeGrafter"/>
</dbReference>
<feature type="compositionally biased region" description="Low complexity" evidence="1">
    <location>
        <begin position="137"/>
        <end position="154"/>
    </location>
</feature>
<dbReference type="GO" id="GO:0019894">
    <property type="term" value="F:kinesin binding"/>
    <property type="evidence" value="ECO:0007669"/>
    <property type="project" value="InterPro"/>
</dbReference>
<comment type="caution">
    <text evidence="2">The sequence shown here is derived from an EMBL/GenBank/DDBJ whole genome shotgun (WGS) entry which is preliminary data.</text>
</comment>
<dbReference type="GO" id="GO:0016939">
    <property type="term" value="C:kinesin II complex"/>
    <property type="evidence" value="ECO:0007669"/>
    <property type="project" value="TreeGrafter"/>
</dbReference>
<dbReference type="EMBL" id="JALJOS010000013">
    <property type="protein sequence ID" value="KAK9831721.1"/>
    <property type="molecule type" value="Genomic_DNA"/>
</dbReference>
<dbReference type="Proteomes" id="UP001438707">
    <property type="component" value="Unassembled WGS sequence"/>
</dbReference>
<evidence type="ECO:0000313" key="2">
    <source>
        <dbReference type="EMBL" id="KAK9831721.1"/>
    </source>
</evidence>
<dbReference type="Gene3D" id="1.25.10.10">
    <property type="entry name" value="Leucine-rich Repeat Variant"/>
    <property type="match status" value="3"/>
</dbReference>
<dbReference type="GO" id="GO:0005930">
    <property type="term" value="C:axoneme"/>
    <property type="evidence" value="ECO:0007669"/>
    <property type="project" value="TreeGrafter"/>
</dbReference>
<proteinExistence type="predicted"/>
<dbReference type="InterPro" id="IPR011989">
    <property type="entry name" value="ARM-like"/>
</dbReference>
<dbReference type="InterPro" id="IPR008658">
    <property type="entry name" value="KAP3"/>
</dbReference>
<evidence type="ECO:0000256" key="1">
    <source>
        <dbReference type="SAM" id="MobiDB-lite"/>
    </source>
</evidence>
<sequence length="686" mass="73513">MDKSLLQSRADSNRLSSPAQLRVSTAAARLERLDEYLELMYAADLGDRVRGAASIAALFRRADNLDALLAHPSLLQALVRGLREDAHRSLDLALNLTSVLAAISAFSNLHQRLFENHAGGLALSLLAAQLPQPASVLDSRPMTAASRPTTAAPAEDTRGPGAPLKPTTPPRHDQRAASKLKPSLSGKLPPAGPGGMTSRRLTADQPRPPEPDGKADLLGTRLRAASESGYAERPGTAGMAGSSRRMRLARLCLQLLLQLAEDPGILRKMVKKGIIPLLAALLHMPGEHQPQVMRMLHRLSASPDHAAALAQAEVVQPLLGSLGLTMIEGQAEGLRILSCLAADPATLDDLLASGLLSQVSSMLHQPSLQPAAIRLLWRASQSPAHLAVLAQTPGLLHRLLSLMASADPRPSPALQQLPALVTSMANHPATAQALCHEESFMALIRMSLHQSSVQVLGLLYRLASQGPPEVQIMLEPHAEDFVVLAKASEVEVPLFTAILACLTACALPSIDWPGIMQRQDLAAFLASHALPGHTDLSVLQAVVRLVGVMCRPDTAEAIARSELVSLIVDMPGGDARRDDDLISEVADTLVELMAQEPTRRMLLSQPQVIHMVTDLLQDDVADISAAAAEILETAICEEPAYAEGIRMLRFEACNAQWLATFDRSRDPDITNELIHEPDTLDDAPIM</sequence>
<name>A0AAW1RD85_9CHLO</name>
<protein>
    <submittedName>
        <fullName evidence="2">Uncharacterized protein</fullName>
    </submittedName>
</protein>
<dbReference type="InterPro" id="IPR016024">
    <property type="entry name" value="ARM-type_fold"/>
</dbReference>
<feature type="region of interest" description="Disordered" evidence="1">
    <location>
        <begin position="137"/>
        <end position="216"/>
    </location>
</feature>
<organism evidence="2 3">
    <name type="scientific">Apatococcus lobatus</name>
    <dbReference type="NCBI Taxonomy" id="904363"/>
    <lineage>
        <taxon>Eukaryota</taxon>
        <taxon>Viridiplantae</taxon>
        <taxon>Chlorophyta</taxon>
        <taxon>core chlorophytes</taxon>
        <taxon>Trebouxiophyceae</taxon>
        <taxon>Chlorellales</taxon>
        <taxon>Chlorellaceae</taxon>
        <taxon>Apatococcus</taxon>
    </lineage>
</organism>
<dbReference type="PANTHER" id="PTHR15605:SF2">
    <property type="entry name" value="KINESIN-ASSOCIATED PROTEIN 3"/>
    <property type="match status" value="1"/>
</dbReference>
<dbReference type="SUPFAM" id="SSF48371">
    <property type="entry name" value="ARM repeat"/>
    <property type="match status" value="1"/>
</dbReference>